<organism evidence="1 2">
    <name type="scientific">Phytophthora nicotianae (strain INRA-310)</name>
    <name type="common">Phytophthora parasitica</name>
    <dbReference type="NCBI Taxonomy" id="761204"/>
    <lineage>
        <taxon>Eukaryota</taxon>
        <taxon>Sar</taxon>
        <taxon>Stramenopiles</taxon>
        <taxon>Oomycota</taxon>
        <taxon>Peronosporomycetes</taxon>
        <taxon>Peronosporales</taxon>
        <taxon>Peronosporaceae</taxon>
        <taxon>Phytophthora</taxon>
    </lineage>
</organism>
<evidence type="ECO:0000313" key="1">
    <source>
        <dbReference type="EMBL" id="ETN19066.1"/>
    </source>
</evidence>
<evidence type="ECO:0000313" key="2">
    <source>
        <dbReference type="Proteomes" id="UP000018817"/>
    </source>
</evidence>
<protein>
    <submittedName>
        <fullName evidence="1">Uncharacterized protein</fullName>
    </submittedName>
</protein>
<dbReference type="AlphaFoldDB" id="W2R1B9"/>
<reference evidence="1 2" key="2">
    <citation type="submission" date="2013-11" db="EMBL/GenBank/DDBJ databases">
        <title>The Genome Sequence of Phytophthora parasitica INRA-310.</title>
        <authorList>
            <consortium name="The Broad Institute Genomics Platform"/>
            <person name="Russ C."/>
            <person name="Tyler B."/>
            <person name="Panabieres F."/>
            <person name="Shan W."/>
            <person name="Tripathy S."/>
            <person name="Grunwald N."/>
            <person name="Machado M."/>
            <person name="Johnson C.S."/>
            <person name="Arredondo F."/>
            <person name="Hong C."/>
            <person name="Coffey M."/>
            <person name="Young S.K."/>
            <person name="Zeng Q."/>
            <person name="Gargeya S."/>
            <person name="Fitzgerald M."/>
            <person name="Abouelleil A."/>
            <person name="Alvarado L."/>
            <person name="Chapman S.B."/>
            <person name="Gainer-Dewar J."/>
            <person name="Goldberg J."/>
            <person name="Griggs A."/>
            <person name="Gujja S."/>
            <person name="Hansen M."/>
            <person name="Howarth C."/>
            <person name="Imamovic A."/>
            <person name="Ireland A."/>
            <person name="Larimer J."/>
            <person name="McCowan C."/>
            <person name="Murphy C."/>
            <person name="Pearson M."/>
            <person name="Poon T.W."/>
            <person name="Priest M."/>
            <person name="Roberts A."/>
            <person name="Saif S."/>
            <person name="Shea T."/>
            <person name="Sykes S."/>
            <person name="Wortman J."/>
            <person name="Nusbaum C."/>
            <person name="Birren B."/>
        </authorList>
    </citation>
    <scope>NUCLEOTIDE SEQUENCE [LARGE SCALE GENOMIC DNA]</scope>
    <source>
        <strain evidence="1 2">INRA-310</strain>
    </source>
</reference>
<dbReference type="GeneID" id="20190001"/>
<sequence>MSSSICTDKFDIDVPAIGMLPKMLHSSVVWAVTHCHFQNLLSSHDALKYDVNALSSGRSAPNARPRSRVVVIVIIHLGLQKMVHIVLDDSKLSRSSMPSVGDSEQPSSAQGSVLGIVLDGDLRDIQL</sequence>
<dbReference type="VEuPathDB" id="FungiDB:PPTG_21402"/>
<gene>
    <name evidence="1" type="ORF">PPTG_21402</name>
</gene>
<accession>W2R1B9</accession>
<dbReference type="Proteomes" id="UP000018817">
    <property type="component" value="Unassembled WGS sequence"/>
</dbReference>
<name>W2R1B9_PHYN3</name>
<reference evidence="2" key="1">
    <citation type="submission" date="2011-12" db="EMBL/GenBank/DDBJ databases">
        <authorList>
            <consortium name="The Broad Institute Genome Sequencing Platform"/>
            <person name="Russ C."/>
            <person name="Tyler B."/>
            <person name="Panabieres F."/>
            <person name="Shan W."/>
            <person name="Tripathy S."/>
            <person name="Grunwald N."/>
            <person name="Machado M."/>
            <person name="Young S.K."/>
            <person name="Zeng Q."/>
            <person name="Gargeya S."/>
            <person name="Fitzgerald M."/>
            <person name="Haas B."/>
            <person name="Abouelleil A."/>
            <person name="Alvarado L."/>
            <person name="Arachchi H.M."/>
            <person name="Berlin A."/>
            <person name="Chapman S.B."/>
            <person name="Gearin G."/>
            <person name="Goldberg J."/>
            <person name="Griggs A."/>
            <person name="Gujja S."/>
            <person name="Hansen M."/>
            <person name="Heiman D."/>
            <person name="Howarth C."/>
            <person name="Larimer J."/>
            <person name="Lui A."/>
            <person name="MacDonald P.J.P."/>
            <person name="McCowen C."/>
            <person name="Montmayeur A."/>
            <person name="Murphy C."/>
            <person name="Neiman D."/>
            <person name="Pearson M."/>
            <person name="Priest M."/>
            <person name="Roberts A."/>
            <person name="Saif S."/>
            <person name="Shea T."/>
            <person name="Sisk P."/>
            <person name="Stolte C."/>
            <person name="Sykes S."/>
            <person name="Wortman J."/>
            <person name="Nusbaum C."/>
            <person name="Birren B."/>
        </authorList>
    </citation>
    <scope>NUCLEOTIDE SEQUENCE [LARGE SCALE GENOMIC DNA]</scope>
    <source>
        <strain evidence="2">INRA-310</strain>
    </source>
</reference>
<proteinExistence type="predicted"/>
<dbReference type="EMBL" id="KI669565">
    <property type="protein sequence ID" value="ETN19066.1"/>
    <property type="molecule type" value="Genomic_DNA"/>
</dbReference>
<dbReference type="RefSeq" id="XP_008895660.1">
    <property type="nucleotide sequence ID" value="XM_008897412.1"/>
</dbReference>